<dbReference type="EMBL" id="JABXIY010000067">
    <property type="protein sequence ID" value="NVK99384.1"/>
    <property type="molecule type" value="Genomic_DNA"/>
</dbReference>
<protein>
    <submittedName>
        <fullName evidence="2">HlyD family efflux transporter periplasmic adaptor subunit</fullName>
    </submittedName>
</protein>
<organism evidence="2 3">
    <name type="scientific">Ruegeria pomeroyi</name>
    <dbReference type="NCBI Taxonomy" id="89184"/>
    <lineage>
        <taxon>Bacteria</taxon>
        <taxon>Pseudomonadati</taxon>
        <taxon>Pseudomonadota</taxon>
        <taxon>Alphaproteobacteria</taxon>
        <taxon>Rhodobacterales</taxon>
        <taxon>Roseobacteraceae</taxon>
        <taxon>Ruegeria</taxon>
    </lineage>
</organism>
<dbReference type="GO" id="GO:1990281">
    <property type="term" value="C:efflux pump complex"/>
    <property type="evidence" value="ECO:0007669"/>
    <property type="project" value="TreeGrafter"/>
</dbReference>
<dbReference type="Proteomes" id="UP000565723">
    <property type="component" value="Unassembled WGS sequence"/>
</dbReference>
<dbReference type="OMA" id="VWRVAVT"/>
<sequence length="485" mass="51731">MRFLRQSLLGVFLASVALALLIWAGQLVIEAVQARMAGDRKPPAARERVFAVNVQRAEYGTVTPVLEAFGQIQSRRTLELRAAMGGRVIDLSDNFVEGGTVAMGEVLVRIDPAKPQTELDRARSDLMDAEAEERDAARALILAGDELQAAADQSALRAQAMKRQQNLVERGVGSAAAAETAELADAQARQAVLARRIAVAQAEARVDQAATRLARAQLALEQAERDLTETEVTARFDGTLSGVTLVEGRLVAVNEKLAELVDARALEVVFRVSTAQHTRLLDAAGRLIGAPVEIELDVAGADLTATGTISRDSAAAGEGQSGRVIYARLDAAPGFKPGDFVTVRVEEPPLADVVRLPASALDAAGTVLVLDSEDRLEQLPVTLIRRQGDAVLIRGEGLAGREVVLGRTPLLGPGIRVRPLRDEAQAGSPDLSMLELSDERRARLVALVEANERMPSEVKAKVLGQLAETRVPARLVARLEDRAGG</sequence>
<comment type="caution">
    <text evidence="2">The sequence shown here is derived from an EMBL/GenBank/DDBJ whole genome shotgun (WGS) entry which is preliminary data.</text>
</comment>
<reference evidence="2 3" key="1">
    <citation type="journal article" date="2020" name="Proc. Natl. Acad. Sci. U.S.A.">
        <title>Ecological drivers of bacterial community assembly in synthetic phycospheres.</title>
        <authorList>
            <person name="Fu H."/>
            <person name="Uchimiya M."/>
            <person name="Gore J."/>
            <person name="Moran M.A."/>
        </authorList>
    </citation>
    <scope>NUCLEOTIDE SEQUENCE [LARGE SCALE GENOMIC DNA]</scope>
    <source>
        <strain evidence="2">HF-Din03</strain>
    </source>
</reference>
<dbReference type="RefSeq" id="WP_011046053.1">
    <property type="nucleotide sequence ID" value="NZ_CP076685.1"/>
</dbReference>
<keyword evidence="1" id="KW-0175">Coiled coil</keyword>
<feature type="coiled-coil region" evidence="1">
    <location>
        <begin position="183"/>
        <end position="233"/>
    </location>
</feature>
<dbReference type="SUPFAM" id="SSF111369">
    <property type="entry name" value="HlyD-like secretion proteins"/>
    <property type="match status" value="1"/>
</dbReference>
<dbReference type="AlphaFoldDB" id="A0A850LMW6"/>
<dbReference type="Gene3D" id="2.40.420.20">
    <property type="match status" value="1"/>
</dbReference>
<evidence type="ECO:0000313" key="3">
    <source>
        <dbReference type="Proteomes" id="UP000565723"/>
    </source>
</evidence>
<name>A0A850LMW6_9RHOB</name>
<evidence type="ECO:0000256" key="1">
    <source>
        <dbReference type="SAM" id="Coils"/>
    </source>
</evidence>
<gene>
    <name evidence="2" type="ORF">HW564_20870</name>
</gene>
<evidence type="ECO:0000313" key="2">
    <source>
        <dbReference type="EMBL" id="NVK99384.1"/>
    </source>
</evidence>
<accession>A0A850LMW6</accession>
<proteinExistence type="predicted"/>
<dbReference type="GO" id="GO:0015562">
    <property type="term" value="F:efflux transmembrane transporter activity"/>
    <property type="evidence" value="ECO:0007669"/>
    <property type="project" value="TreeGrafter"/>
</dbReference>
<dbReference type="PANTHER" id="PTHR30469">
    <property type="entry name" value="MULTIDRUG RESISTANCE PROTEIN MDTA"/>
    <property type="match status" value="1"/>
</dbReference>